<sequence length="138" mass="16501">MSTNIDVYKIPVKYKDLDYFEDEHLEYEDDNSDYENLVFTIGGFDSSNIITGLFDITYSKQVPWSGSGGVFEGKYIITLEEFLKAKELFNNKYDKSFLIQNYEIEEQDFNYIHEQLERFFETTEPIIKIEKRMYFRIG</sequence>
<geneLocation type="plasmid" evidence="1">
    <name>pINGR16-02E1</name>
</geneLocation>
<dbReference type="EMBL" id="KT897276">
    <property type="protein sequence ID" value="ALT05454.1"/>
    <property type="molecule type" value="Genomic_DNA"/>
</dbReference>
<name>A0A126JIC9_CLOBO</name>
<keyword evidence="1" id="KW-0614">Plasmid</keyword>
<organism evidence="1">
    <name type="scientific">Clostridium botulinum</name>
    <dbReference type="NCBI Taxonomy" id="1491"/>
    <lineage>
        <taxon>Bacteria</taxon>
        <taxon>Bacillati</taxon>
        <taxon>Bacillota</taxon>
        <taxon>Clostridia</taxon>
        <taxon>Eubacteriales</taxon>
        <taxon>Clostridiaceae</taxon>
        <taxon>Clostridium</taxon>
    </lineage>
</organism>
<proteinExistence type="predicted"/>
<reference evidence="1" key="1">
    <citation type="journal article" date="2016" name="Genome Biol. Evol.">
        <title>Evolution of chromosomal Clostridium botulinum type E neurotoxin gene clusters: evidence provided by their rare plasmid borne counterparts.</title>
        <authorList>
            <person name="Carter A.T."/>
            <person name="Austin J.W."/>
            <person name="Weedmark K.A."/>
            <person name="Peck M.W."/>
        </authorList>
    </citation>
    <scope>NUCLEOTIDE SEQUENCE</scope>
    <source>
        <strain evidence="1">INGR16-02E1</strain>
        <strain evidence="2">ST0210E1</strain>
        <plasmid evidence="1">pINGR16-02E1</plasmid>
        <plasmid evidence="2">pST0210E1</plasmid>
    </source>
</reference>
<evidence type="ECO:0000313" key="1">
    <source>
        <dbReference type="EMBL" id="ALT05454.1"/>
    </source>
</evidence>
<dbReference type="EMBL" id="KT897277">
    <property type="protein sequence ID" value="ALT05552.1"/>
    <property type="molecule type" value="Genomic_DNA"/>
</dbReference>
<accession>A0A126JIC9</accession>
<dbReference type="AlphaFoldDB" id="A0A126JIC9"/>
<evidence type="ECO:0000313" key="2">
    <source>
        <dbReference type="EMBL" id="ALT05552.1"/>
    </source>
</evidence>
<protein>
    <submittedName>
        <fullName evidence="1">Uncharacterized protein</fullName>
    </submittedName>
</protein>
<geneLocation type="plasmid" evidence="2">
    <name>pST0210E1</name>
</geneLocation>
<dbReference type="RefSeq" id="WP_172688057.1">
    <property type="nucleotide sequence ID" value="NZ_JACBBU010000011.1"/>
</dbReference>